<gene>
    <name evidence="1" type="ORF">SBA1_480098</name>
</gene>
<accession>A0A2U3KUA0</accession>
<evidence type="ECO:0000313" key="1">
    <source>
        <dbReference type="EMBL" id="SPF43228.1"/>
    </source>
</evidence>
<dbReference type="Proteomes" id="UP000238701">
    <property type="component" value="Unassembled WGS sequence"/>
</dbReference>
<protein>
    <recommendedName>
        <fullName evidence="3">Allantoinase</fullName>
    </recommendedName>
</protein>
<evidence type="ECO:0008006" key="3">
    <source>
        <dbReference type="Google" id="ProtNLM"/>
    </source>
</evidence>
<dbReference type="EMBL" id="OMOD01000142">
    <property type="protein sequence ID" value="SPF43228.1"/>
    <property type="molecule type" value="Genomic_DNA"/>
</dbReference>
<proteinExistence type="predicted"/>
<organism evidence="1 2">
    <name type="scientific">Candidatus Sulfotelmatobacter kueseliae</name>
    <dbReference type="NCBI Taxonomy" id="2042962"/>
    <lineage>
        <taxon>Bacteria</taxon>
        <taxon>Pseudomonadati</taxon>
        <taxon>Acidobacteriota</taxon>
        <taxon>Terriglobia</taxon>
        <taxon>Terriglobales</taxon>
        <taxon>Candidatus Korobacteraceae</taxon>
        <taxon>Candidatus Sulfotelmatobacter</taxon>
    </lineage>
</organism>
<reference evidence="2" key="1">
    <citation type="submission" date="2018-02" db="EMBL/GenBank/DDBJ databases">
        <authorList>
            <person name="Hausmann B."/>
        </authorList>
    </citation>
    <scope>NUCLEOTIDE SEQUENCE [LARGE SCALE GENOMIC DNA]</scope>
    <source>
        <strain evidence="2">Peat soil MAG SbA1</strain>
    </source>
</reference>
<dbReference type="OrthoDB" id="122338at2"/>
<evidence type="ECO:0000313" key="2">
    <source>
        <dbReference type="Proteomes" id="UP000238701"/>
    </source>
</evidence>
<dbReference type="AlphaFoldDB" id="A0A2U3KUA0"/>
<name>A0A2U3KUA0_9BACT</name>
<sequence length="66" mass="7416">MANLTLVYGMRLLPSEDIAEVGLAPVKLTNGREAHVTMHILEGSKEDIEKQLRTSLEAFFDLYPEI</sequence>